<organism evidence="2 3">
    <name type="scientific">Clostridium bornimense</name>
    <dbReference type="NCBI Taxonomy" id="1216932"/>
    <lineage>
        <taxon>Bacteria</taxon>
        <taxon>Bacillati</taxon>
        <taxon>Bacillota</taxon>
        <taxon>Clostridia</taxon>
        <taxon>Eubacteriales</taxon>
        <taxon>Clostridiaceae</taxon>
        <taxon>Clostridium</taxon>
    </lineage>
</organism>
<feature type="domain" description="Bacterial Pleckstrin homology" evidence="1">
    <location>
        <begin position="20"/>
        <end position="98"/>
    </location>
</feature>
<protein>
    <recommendedName>
        <fullName evidence="1">Bacterial Pleckstrin homology domain-containing protein</fullName>
    </recommendedName>
</protein>
<dbReference type="RefSeq" id="WP_044037098.1">
    <property type="nucleotide sequence ID" value="NZ_HG917868.1"/>
</dbReference>
<dbReference type="PATRIC" id="fig|1216932.3.peg.1023"/>
<dbReference type="HOGENOM" id="CLU_1790979_0_0_9"/>
<dbReference type="InterPro" id="IPR037063">
    <property type="entry name" value="PHb_sf"/>
</dbReference>
<dbReference type="SUPFAM" id="SSF50729">
    <property type="entry name" value="PH domain-like"/>
    <property type="match status" value="1"/>
</dbReference>
<name>W6SET5_9CLOT</name>
<reference evidence="2 3" key="1">
    <citation type="submission" date="2013-11" db="EMBL/GenBank/DDBJ databases">
        <title>Complete genome sequence of Clostridum sp. M2/40.</title>
        <authorList>
            <person name="Wibberg D."/>
            <person name="Puehler A."/>
            <person name="Schlueter A."/>
        </authorList>
    </citation>
    <scope>NUCLEOTIDE SEQUENCE [LARGE SCALE GENOMIC DNA]</scope>
    <source>
        <strain evidence="3">M2/40</strain>
    </source>
</reference>
<accession>W6SET5</accession>
<evidence type="ECO:0000313" key="3">
    <source>
        <dbReference type="Proteomes" id="UP000019426"/>
    </source>
</evidence>
<keyword evidence="3" id="KW-1185">Reference proteome</keyword>
<dbReference type="PANTHER" id="PTHR35796">
    <property type="entry name" value="HYPOTHETICAL CYTOSOLIC PROTEIN"/>
    <property type="match status" value="1"/>
</dbReference>
<dbReference type="Proteomes" id="UP000019426">
    <property type="component" value="Chromosome M2/40_rep1"/>
</dbReference>
<sequence>MGLYDKLTGKATMSTDGGIIEEFLIENEEVIASYKFIRDSIILTTCGIYMIDVQGISGKKVETKFFPSKNIKSVSFETAGTLDMDVDIKIGVEGNTAFTANGVPFNAPISFKVPKAQSQQAKEVISQVKKYYLCK</sequence>
<dbReference type="AlphaFoldDB" id="W6SET5"/>
<dbReference type="STRING" id="1216932.CM240_1036"/>
<proteinExistence type="predicted"/>
<dbReference type="eggNOG" id="ENOG503172B">
    <property type="taxonomic scope" value="Bacteria"/>
</dbReference>
<dbReference type="OrthoDB" id="9803613at2"/>
<evidence type="ECO:0000313" key="2">
    <source>
        <dbReference type="EMBL" id="CDM68200.1"/>
    </source>
</evidence>
<gene>
    <name evidence="2" type="ORF">CM240_1036</name>
</gene>
<dbReference type="Gene3D" id="2.30.29.50">
    <property type="entry name" value="Bacterial Pleckstrin homology domain"/>
    <property type="match status" value="1"/>
</dbReference>
<dbReference type="KEGG" id="clt:CM240_1036"/>
<dbReference type="PANTHER" id="PTHR35796:SF3">
    <property type="entry name" value="BHLH DOMAIN-CONTAINING PROTEIN"/>
    <property type="match status" value="1"/>
</dbReference>
<dbReference type="InterPro" id="IPR012544">
    <property type="entry name" value="PHb"/>
</dbReference>
<dbReference type="Pfam" id="PF08000">
    <property type="entry name" value="bPH_1"/>
    <property type="match status" value="1"/>
</dbReference>
<dbReference type="EMBL" id="HG917868">
    <property type="protein sequence ID" value="CDM68200.1"/>
    <property type="molecule type" value="Genomic_DNA"/>
</dbReference>
<evidence type="ECO:0000259" key="1">
    <source>
        <dbReference type="Pfam" id="PF08000"/>
    </source>
</evidence>